<evidence type="ECO:0000256" key="1">
    <source>
        <dbReference type="ARBA" id="ARBA00004123"/>
    </source>
</evidence>
<dbReference type="Gene3D" id="4.10.240.10">
    <property type="entry name" value="Zn(2)-C6 fungal-type DNA-binding domain"/>
    <property type="match status" value="1"/>
</dbReference>
<evidence type="ECO:0000313" key="4">
    <source>
        <dbReference type="EMBL" id="KAF2151605.1"/>
    </source>
</evidence>
<dbReference type="Pfam" id="PF11951">
    <property type="entry name" value="Fungal_trans_2"/>
    <property type="match status" value="1"/>
</dbReference>
<dbReference type="PANTHER" id="PTHR37534">
    <property type="entry name" value="TRANSCRIPTIONAL ACTIVATOR PROTEIN UGA3"/>
    <property type="match status" value="1"/>
</dbReference>
<proteinExistence type="predicted"/>
<evidence type="ECO:0000259" key="3">
    <source>
        <dbReference type="PROSITE" id="PS50048"/>
    </source>
</evidence>
<dbReference type="InterPro" id="IPR036864">
    <property type="entry name" value="Zn2-C6_fun-type_DNA-bd_sf"/>
</dbReference>
<name>A0A9P4MEU0_9PEZI</name>
<dbReference type="PROSITE" id="PS00463">
    <property type="entry name" value="ZN2_CY6_FUNGAL_1"/>
    <property type="match status" value="1"/>
</dbReference>
<dbReference type="PANTHER" id="PTHR37534:SF7">
    <property type="entry name" value="TRANSCRIPTIONAL ACTIVATOR PROTEIN UGA3"/>
    <property type="match status" value="1"/>
</dbReference>
<dbReference type="GO" id="GO:0008270">
    <property type="term" value="F:zinc ion binding"/>
    <property type="evidence" value="ECO:0007669"/>
    <property type="project" value="InterPro"/>
</dbReference>
<dbReference type="EMBL" id="ML996087">
    <property type="protein sequence ID" value="KAF2151605.1"/>
    <property type="molecule type" value="Genomic_DNA"/>
</dbReference>
<comment type="caution">
    <text evidence="4">The sequence shown here is derived from an EMBL/GenBank/DDBJ whole genome shotgun (WGS) entry which is preliminary data.</text>
</comment>
<feature type="domain" description="Zn(2)-C6 fungal-type" evidence="3">
    <location>
        <begin position="11"/>
        <end position="39"/>
    </location>
</feature>
<dbReference type="CDD" id="cd00067">
    <property type="entry name" value="GAL4"/>
    <property type="match status" value="1"/>
</dbReference>
<sequence>MKRPKTPKIKGCYNCARRRISCDRKEPTCQKCASKGLVCGGLGLRYRFNEGIASRGKLKGSHVPGHALSYVRAKGRISPQPSPPAAESAQHEVHDIQSVLPRHYDSSEQGSSLSHIPPIVDSFKDVQRHLMTYFSLNVAPMGAVINQGFNIYRDLLLPLAEHDGLVKKAVILVSSQHILMQKDHWRLDVGQMFEDLLKELVTRSVAVGINEDRSSVVALLLLHLHEAALGGDDLNLIYGSLHALANVVDLSRSDDSLLWYCVRTQIMRFSLYAETLRSEGRGMMFLQNNFDASLEFLRFCSNLHPEHKLLMDQIFEVITIACDIYVGRASNMNSENYSIPRLDYCRRLIEQIDLHHDIVGKYILGWAVFVFAAESCTKHHRAFWSNRLEKSYANTGNTNLLRAIKQLHAAWALQGTVRWTSLLGGANQSLIV</sequence>
<dbReference type="SMART" id="SM00066">
    <property type="entry name" value="GAL4"/>
    <property type="match status" value="1"/>
</dbReference>
<dbReference type="InterPro" id="IPR021858">
    <property type="entry name" value="Fun_TF"/>
</dbReference>
<dbReference type="SUPFAM" id="SSF57701">
    <property type="entry name" value="Zn2/Cys6 DNA-binding domain"/>
    <property type="match status" value="1"/>
</dbReference>
<dbReference type="GO" id="GO:0045944">
    <property type="term" value="P:positive regulation of transcription by RNA polymerase II"/>
    <property type="evidence" value="ECO:0007669"/>
    <property type="project" value="TreeGrafter"/>
</dbReference>
<reference evidence="4" key="1">
    <citation type="journal article" date="2020" name="Stud. Mycol.">
        <title>101 Dothideomycetes genomes: a test case for predicting lifestyles and emergence of pathogens.</title>
        <authorList>
            <person name="Haridas S."/>
            <person name="Albert R."/>
            <person name="Binder M."/>
            <person name="Bloem J."/>
            <person name="Labutti K."/>
            <person name="Salamov A."/>
            <person name="Andreopoulos B."/>
            <person name="Baker S."/>
            <person name="Barry K."/>
            <person name="Bills G."/>
            <person name="Bluhm B."/>
            <person name="Cannon C."/>
            <person name="Castanera R."/>
            <person name="Culley D."/>
            <person name="Daum C."/>
            <person name="Ezra D."/>
            <person name="Gonzalez J."/>
            <person name="Henrissat B."/>
            <person name="Kuo A."/>
            <person name="Liang C."/>
            <person name="Lipzen A."/>
            <person name="Lutzoni F."/>
            <person name="Magnuson J."/>
            <person name="Mondo S."/>
            <person name="Nolan M."/>
            <person name="Ohm R."/>
            <person name="Pangilinan J."/>
            <person name="Park H.-J."/>
            <person name="Ramirez L."/>
            <person name="Alfaro M."/>
            <person name="Sun H."/>
            <person name="Tritt A."/>
            <person name="Yoshinaga Y."/>
            <person name="Zwiers L.-H."/>
            <person name="Turgeon B."/>
            <person name="Goodwin S."/>
            <person name="Spatafora J."/>
            <person name="Crous P."/>
            <person name="Grigoriev I."/>
        </authorList>
    </citation>
    <scope>NUCLEOTIDE SEQUENCE</scope>
    <source>
        <strain evidence="4">CBS 260.36</strain>
    </source>
</reference>
<comment type="subcellular location">
    <subcellularLocation>
        <location evidence="1">Nucleus</location>
    </subcellularLocation>
</comment>
<dbReference type="Proteomes" id="UP000799439">
    <property type="component" value="Unassembled WGS sequence"/>
</dbReference>
<organism evidence="4 5">
    <name type="scientific">Myriangium duriaei CBS 260.36</name>
    <dbReference type="NCBI Taxonomy" id="1168546"/>
    <lineage>
        <taxon>Eukaryota</taxon>
        <taxon>Fungi</taxon>
        <taxon>Dikarya</taxon>
        <taxon>Ascomycota</taxon>
        <taxon>Pezizomycotina</taxon>
        <taxon>Dothideomycetes</taxon>
        <taxon>Dothideomycetidae</taxon>
        <taxon>Myriangiales</taxon>
        <taxon>Myriangiaceae</taxon>
        <taxon>Myriangium</taxon>
    </lineage>
</organism>
<dbReference type="GO" id="GO:0000981">
    <property type="term" value="F:DNA-binding transcription factor activity, RNA polymerase II-specific"/>
    <property type="evidence" value="ECO:0007669"/>
    <property type="project" value="InterPro"/>
</dbReference>
<evidence type="ECO:0000313" key="5">
    <source>
        <dbReference type="Proteomes" id="UP000799439"/>
    </source>
</evidence>
<dbReference type="AlphaFoldDB" id="A0A9P4MEU0"/>
<dbReference type="OrthoDB" id="3944556at2759"/>
<evidence type="ECO:0000256" key="2">
    <source>
        <dbReference type="ARBA" id="ARBA00023242"/>
    </source>
</evidence>
<gene>
    <name evidence="4" type="ORF">K461DRAFT_279086</name>
</gene>
<dbReference type="GO" id="GO:0005634">
    <property type="term" value="C:nucleus"/>
    <property type="evidence" value="ECO:0007669"/>
    <property type="project" value="UniProtKB-SubCell"/>
</dbReference>
<dbReference type="Pfam" id="PF00172">
    <property type="entry name" value="Zn_clus"/>
    <property type="match status" value="1"/>
</dbReference>
<dbReference type="GO" id="GO:0000976">
    <property type="term" value="F:transcription cis-regulatory region binding"/>
    <property type="evidence" value="ECO:0007669"/>
    <property type="project" value="TreeGrafter"/>
</dbReference>
<keyword evidence="5" id="KW-1185">Reference proteome</keyword>
<dbReference type="PROSITE" id="PS50048">
    <property type="entry name" value="ZN2_CY6_FUNGAL_2"/>
    <property type="match status" value="1"/>
</dbReference>
<dbReference type="InterPro" id="IPR001138">
    <property type="entry name" value="Zn2Cys6_DnaBD"/>
</dbReference>
<protein>
    <recommendedName>
        <fullName evidence="3">Zn(2)-C6 fungal-type domain-containing protein</fullName>
    </recommendedName>
</protein>
<accession>A0A9P4MEU0</accession>
<keyword evidence="2" id="KW-0539">Nucleus</keyword>